<reference evidence="3" key="1">
    <citation type="submission" date="2010-08" db="EMBL/GenBank/DDBJ databases">
        <authorList>
            <consortium name="Caenorhabditis japonica Sequencing Consortium"/>
            <person name="Wilson R.K."/>
        </authorList>
    </citation>
    <scope>NUCLEOTIDE SEQUENCE [LARGE SCALE GENOMIC DNA]</scope>
    <source>
        <strain evidence="3">DF5081</strain>
    </source>
</reference>
<proteinExistence type="predicted"/>
<dbReference type="AlphaFoldDB" id="A0A8R1IIT0"/>
<evidence type="ECO:0000313" key="3">
    <source>
        <dbReference type="Proteomes" id="UP000005237"/>
    </source>
</evidence>
<keyword evidence="3" id="KW-1185">Reference proteome</keyword>
<sequence>MFSLVGAQLDATTSSQRKRRRLHESCLPSINDPGIHYCVCQTFDSEISSREYDALRRIRIWRYQSLIFHDQVQNVGSSRRHSLCSIILMCFIIIRTPTPQDQNPRPSGPIKKGPKNGTKKSGNLIESVEATGNEVKRKQKTCRHFWSKKKKKKKKTSNSEDQKASSSSQFPRTNNSLIGARKKRRRKSKSTNFLSVKEGKTKTKKAAMVHPASVEKQGREWAEPVAGWWRRRRRANRICDVTFALTSSSHTHTLIA</sequence>
<feature type="compositionally biased region" description="Basic residues" evidence="1">
    <location>
        <begin position="137"/>
        <end position="156"/>
    </location>
</feature>
<dbReference type="Proteomes" id="UP000005237">
    <property type="component" value="Unassembled WGS sequence"/>
</dbReference>
<feature type="compositionally biased region" description="Polar residues" evidence="1">
    <location>
        <begin position="164"/>
        <end position="177"/>
    </location>
</feature>
<feature type="region of interest" description="Disordered" evidence="1">
    <location>
        <begin position="98"/>
        <end position="194"/>
    </location>
</feature>
<organism evidence="2 3">
    <name type="scientific">Caenorhabditis japonica</name>
    <dbReference type="NCBI Taxonomy" id="281687"/>
    <lineage>
        <taxon>Eukaryota</taxon>
        <taxon>Metazoa</taxon>
        <taxon>Ecdysozoa</taxon>
        <taxon>Nematoda</taxon>
        <taxon>Chromadorea</taxon>
        <taxon>Rhabditida</taxon>
        <taxon>Rhabditina</taxon>
        <taxon>Rhabditomorpha</taxon>
        <taxon>Rhabditoidea</taxon>
        <taxon>Rhabditidae</taxon>
        <taxon>Peloderinae</taxon>
        <taxon>Caenorhabditis</taxon>
    </lineage>
</organism>
<evidence type="ECO:0000313" key="2">
    <source>
        <dbReference type="EnsemblMetazoa" id="CJA35744.1"/>
    </source>
</evidence>
<name>A0A8R1IIT0_CAEJA</name>
<accession>A0A8R1IIT0</accession>
<dbReference type="EnsemblMetazoa" id="CJA35744.1">
    <property type="protein sequence ID" value="CJA35744.1"/>
    <property type="gene ID" value="WBGene00211591"/>
</dbReference>
<feature type="compositionally biased region" description="Basic residues" evidence="1">
    <location>
        <begin position="180"/>
        <end position="189"/>
    </location>
</feature>
<protein>
    <submittedName>
        <fullName evidence="2">Uncharacterized protein</fullName>
    </submittedName>
</protein>
<evidence type="ECO:0000256" key="1">
    <source>
        <dbReference type="SAM" id="MobiDB-lite"/>
    </source>
</evidence>
<reference evidence="2" key="2">
    <citation type="submission" date="2022-06" db="UniProtKB">
        <authorList>
            <consortium name="EnsemblMetazoa"/>
        </authorList>
    </citation>
    <scope>IDENTIFICATION</scope>
    <source>
        <strain evidence="2">DF5081</strain>
    </source>
</reference>